<name>A0ABN7XDM6_GIGMA</name>
<protein>
    <submittedName>
        <fullName evidence="1">39685_t:CDS:1</fullName>
    </submittedName>
</protein>
<gene>
    <name evidence="1" type="ORF">GMARGA_LOCUS41541</name>
</gene>
<reference evidence="1 2" key="1">
    <citation type="submission" date="2021-06" db="EMBL/GenBank/DDBJ databases">
        <authorList>
            <person name="Kallberg Y."/>
            <person name="Tangrot J."/>
            <person name="Rosling A."/>
        </authorList>
    </citation>
    <scope>NUCLEOTIDE SEQUENCE [LARGE SCALE GENOMIC DNA]</scope>
    <source>
        <strain evidence="1 2">120-4 pot B 10/14</strain>
    </source>
</reference>
<comment type="caution">
    <text evidence="1">The sequence shown here is derived from an EMBL/GenBank/DDBJ whole genome shotgun (WGS) entry which is preliminary data.</text>
</comment>
<evidence type="ECO:0000313" key="1">
    <source>
        <dbReference type="EMBL" id="CAG8852720.1"/>
    </source>
</evidence>
<accession>A0ABN7XDM6</accession>
<sequence>HDEFVYKYYEDTIKSYKKSVLLDKKKQKSEGQWNEDNDTAFETYLTQKSQK</sequence>
<proteinExistence type="predicted"/>
<dbReference type="Proteomes" id="UP000789901">
    <property type="component" value="Unassembled WGS sequence"/>
</dbReference>
<keyword evidence="2" id="KW-1185">Reference proteome</keyword>
<evidence type="ECO:0000313" key="2">
    <source>
        <dbReference type="Proteomes" id="UP000789901"/>
    </source>
</evidence>
<dbReference type="EMBL" id="CAJVQB010115515">
    <property type="protein sequence ID" value="CAG8852720.1"/>
    <property type="molecule type" value="Genomic_DNA"/>
</dbReference>
<feature type="non-terminal residue" evidence="1">
    <location>
        <position position="1"/>
    </location>
</feature>
<organism evidence="1 2">
    <name type="scientific">Gigaspora margarita</name>
    <dbReference type="NCBI Taxonomy" id="4874"/>
    <lineage>
        <taxon>Eukaryota</taxon>
        <taxon>Fungi</taxon>
        <taxon>Fungi incertae sedis</taxon>
        <taxon>Mucoromycota</taxon>
        <taxon>Glomeromycotina</taxon>
        <taxon>Glomeromycetes</taxon>
        <taxon>Diversisporales</taxon>
        <taxon>Gigasporaceae</taxon>
        <taxon>Gigaspora</taxon>
    </lineage>
</organism>
<feature type="non-terminal residue" evidence="1">
    <location>
        <position position="51"/>
    </location>
</feature>